<dbReference type="CDD" id="cd07721">
    <property type="entry name" value="yflN-like_MBL-fold"/>
    <property type="match status" value="1"/>
</dbReference>
<dbReference type="InterPro" id="IPR036866">
    <property type="entry name" value="RibonucZ/Hydroxyglut_hydro"/>
</dbReference>
<keyword evidence="4" id="KW-1185">Reference proteome</keyword>
<evidence type="ECO:0000256" key="1">
    <source>
        <dbReference type="SAM" id="MobiDB-lite"/>
    </source>
</evidence>
<evidence type="ECO:0000259" key="2">
    <source>
        <dbReference type="SMART" id="SM00849"/>
    </source>
</evidence>
<sequence>MKTVQVHEVHQLAFMPKWFPINCYLVEEEKGLTLIDAGMGFCKTNILKSADVIGKPIEKIIISHAHSDHIGALDSLKAELPKAEIFLPERELPILQGDTSLQDGEGANPLKGGAPKNVTTTPDTLLQDGDQVGSLVAIHTPGHTPGMMSFLDTRSKVVIAADAFQTKGGLAVAGDLKWTFPFPALATWDKRRAIYSAEKLLDLNPSYLAVGHGEMLEAPKDKMVRAISHAKSVLGGMG</sequence>
<dbReference type="EMBL" id="JBHLTP010000003">
    <property type="protein sequence ID" value="MFC0522968.1"/>
    <property type="molecule type" value="Genomic_DNA"/>
</dbReference>
<reference evidence="3 4" key="1">
    <citation type="submission" date="2024-09" db="EMBL/GenBank/DDBJ databases">
        <authorList>
            <person name="Sun Q."/>
            <person name="Mori K."/>
        </authorList>
    </citation>
    <scope>NUCLEOTIDE SEQUENCE [LARGE SCALE GENOMIC DNA]</scope>
    <source>
        <strain evidence="3 4">NCAIM B.02529</strain>
    </source>
</reference>
<dbReference type="Gene3D" id="3.60.15.10">
    <property type="entry name" value="Ribonuclease Z/Hydroxyacylglutathione hydrolase-like"/>
    <property type="match status" value="1"/>
</dbReference>
<proteinExistence type="predicted"/>
<dbReference type="PANTHER" id="PTHR42951">
    <property type="entry name" value="METALLO-BETA-LACTAMASE DOMAIN-CONTAINING"/>
    <property type="match status" value="1"/>
</dbReference>
<comment type="caution">
    <text evidence="3">The sequence shown here is derived from an EMBL/GenBank/DDBJ whole genome shotgun (WGS) entry which is preliminary data.</text>
</comment>
<dbReference type="Pfam" id="PF00753">
    <property type="entry name" value="Lactamase_B"/>
    <property type="match status" value="1"/>
</dbReference>
<feature type="region of interest" description="Disordered" evidence="1">
    <location>
        <begin position="98"/>
        <end position="121"/>
    </location>
</feature>
<dbReference type="InterPro" id="IPR001279">
    <property type="entry name" value="Metallo-B-lactamas"/>
</dbReference>
<dbReference type="Proteomes" id="UP001589836">
    <property type="component" value="Unassembled WGS sequence"/>
</dbReference>
<dbReference type="RefSeq" id="WP_377345491.1">
    <property type="nucleotide sequence ID" value="NZ_JBHLTP010000003.1"/>
</dbReference>
<accession>A0ABV6LKP1</accession>
<dbReference type="SMART" id="SM00849">
    <property type="entry name" value="Lactamase_B"/>
    <property type="match status" value="1"/>
</dbReference>
<dbReference type="SUPFAM" id="SSF56281">
    <property type="entry name" value="Metallo-hydrolase/oxidoreductase"/>
    <property type="match status" value="1"/>
</dbReference>
<name>A0ABV6LKP1_9BACI</name>
<feature type="domain" description="Metallo-beta-lactamase" evidence="2">
    <location>
        <begin position="20"/>
        <end position="212"/>
    </location>
</feature>
<evidence type="ECO:0000313" key="4">
    <source>
        <dbReference type="Proteomes" id="UP001589836"/>
    </source>
</evidence>
<organism evidence="3 4">
    <name type="scientific">Pontibacillus salicampi</name>
    <dbReference type="NCBI Taxonomy" id="1449801"/>
    <lineage>
        <taxon>Bacteria</taxon>
        <taxon>Bacillati</taxon>
        <taxon>Bacillota</taxon>
        <taxon>Bacilli</taxon>
        <taxon>Bacillales</taxon>
        <taxon>Bacillaceae</taxon>
        <taxon>Pontibacillus</taxon>
    </lineage>
</organism>
<protein>
    <submittedName>
        <fullName evidence="3">MBL fold metallo-hydrolase</fullName>
    </submittedName>
</protein>
<evidence type="ECO:0000313" key="3">
    <source>
        <dbReference type="EMBL" id="MFC0522968.1"/>
    </source>
</evidence>
<gene>
    <name evidence="3" type="ORF">ACFFGV_05095</name>
</gene>
<dbReference type="PANTHER" id="PTHR42951:SF9">
    <property type="entry name" value="METAL-DEPENDENT HYDROLASE"/>
    <property type="match status" value="1"/>
</dbReference>
<dbReference type="InterPro" id="IPR050855">
    <property type="entry name" value="NDM-1-like"/>
</dbReference>